<gene>
    <name evidence="2" type="ORF">FK220_002505</name>
</gene>
<dbReference type="EMBL" id="VIKU02000001">
    <property type="protein sequence ID" value="NHF58196.1"/>
    <property type="molecule type" value="Genomic_DNA"/>
</dbReference>
<keyword evidence="3" id="KW-1185">Reference proteome</keyword>
<dbReference type="RefSeq" id="WP_152572698.1">
    <property type="nucleotide sequence ID" value="NZ_VIKU02000001.1"/>
</dbReference>
<reference evidence="2" key="1">
    <citation type="submission" date="2019-07" db="EMBL/GenBank/DDBJ databases">
        <authorList>
            <person name="De-Chao Zhang Q."/>
        </authorList>
    </citation>
    <scope>NUCLEOTIDE SEQUENCE</scope>
    <source>
        <strain evidence="2">TP-CH-4</strain>
    </source>
</reference>
<feature type="transmembrane region" description="Helical" evidence="1">
    <location>
        <begin position="60"/>
        <end position="80"/>
    </location>
</feature>
<name>A0A967AX38_9FLAO</name>
<accession>A0A967AX38</accession>
<feature type="transmembrane region" description="Helical" evidence="1">
    <location>
        <begin position="118"/>
        <end position="141"/>
    </location>
</feature>
<protein>
    <recommendedName>
        <fullName evidence="4">Glycerophosphoryl diester phosphodiesterase membrane domain-containing protein</fullName>
    </recommendedName>
</protein>
<dbReference type="InterPro" id="IPR010380">
    <property type="entry name" value="DUF975"/>
</dbReference>
<dbReference type="PANTHER" id="PTHR40076:SF1">
    <property type="entry name" value="MEMBRANE PROTEIN"/>
    <property type="match status" value="1"/>
</dbReference>
<evidence type="ECO:0000313" key="2">
    <source>
        <dbReference type="EMBL" id="NHF58196.1"/>
    </source>
</evidence>
<dbReference type="AlphaFoldDB" id="A0A967AX38"/>
<reference evidence="2" key="2">
    <citation type="submission" date="2020-03" db="EMBL/GenBank/DDBJ databases">
        <title>Flavobacteriaceae bacterium strain TP-CH-4, a member of the family Flavobacteriaceae isolated from a deep-sea seamount.</title>
        <authorList>
            <person name="Zhang D.-C."/>
        </authorList>
    </citation>
    <scope>NUCLEOTIDE SEQUENCE</scope>
    <source>
        <strain evidence="2">TP-CH-4</strain>
    </source>
</reference>
<evidence type="ECO:0000256" key="1">
    <source>
        <dbReference type="SAM" id="Phobius"/>
    </source>
</evidence>
<proteinExistence type="predicted"/>
<evidence type="ECO:0000313" key="3">
    <source>
        <dbReference type="Proteomes" id="UP000707206"/>
    </source>
</evidence>
<comment type="caution">
    <text evidence="2">The sequence shown here is derived from an EMBL/GenBank/DDBJ whole genome shotgun (WGS) entry which is preliminary data.</text>
</comment>
<dbReference type="Proteomes" id="UP000707206">
    <property type="component" value="Unassembled WGS sequence"/>
</dbReference>
<dbReference type="PANTHER" id="PTHR40076">
    <property type="entry name" value="MEMBRANE PROTEIN-RELATED"/>
    <property type="match status" value="1"/>
</dbReference>
<sequence length="224" mass="25273">METTKERKPEASIIGSYRFGWQQLWKHFLYFFLILLIVALAESPASMAQKSELENGGVSFVWQMLSAAYALLLLPVITYGGNLLYLRGIRDEEIDFSELFVGFREKYLPIVLANLIKFALVGIGLVFLIIPGVILLCRLVFVSLLVMDKDMEPIPAIEKSWEMTKGHGWKIFGMGLLAIPVFIIGLVCFVVGAVVSVMWIYAAFTALYHAIDLKDQQRLLEDGF</sequence>
<keyword evidence="1" id="KW-0812">Transmembrane</keyword>
<keyword evidence="1" id="KW-0472">Membrane</keyword>
<keyword evidence="1" id="KW-1133">Transmembrane helix</keyword>
<feature type="transmembrane region" description="Helical" evidence="1">
    <location>
        <begin position="28"/>
        <end position="48"/>
    </location>
</feature>
<feature type="transmembrane region" description="Helical" evidence="1">
    <location>
        <begin position="171"/>
        <end position="204"/>
    </location>
</feature>
<organism evidence="2 3">
    <name type="scientific">Pelagihabitans pacificus</name>
    <dbReference type="NCBI Taxonomy" id="2696054"/>
    <lineage>
        <taxon>Bacteria</taxon>
        <taxon>Pseudomonadati</taxon>
        <taxon>Bacteroidota</taxon>
        <taxon>Flavobacteriia</taxon>
        <taxon>Flavobacteriales</taxon>
        <taxon>Flavobacteriaceae</taxon>
        <taxon>Pelagihabitans</taxon>
    </lineage>
</organism>
<evidence type="ECO:0008006" key="4">
    <source>
        <dbReference type="Google" id="ProtNLM"/>
    </source>
</evidence>